<dbReference type="GO" id="GO:0006952">
    <property type="term" value="P:defense response"/>
    <property type="evidence" value="ECO:0007669"/>
    <property type="project" value="UniProtKB-KW"/>
</dbReference>
<evidence type="ECO:0000256" key="1">
    <source>
        <dbReference type="ARBA" id="ARBA00008894"/>
    </source>
</evidence>
<organism evidence="6 7">
    <name type="scientific">Coffea canephora</name>
    <name type="common">Robusta coffee</name>
    <dbReference type="NCBI Taxonomy" id="49390"/>
    <lineage>
        <taxon>Eukaryota</taxon>
        <taxon>Viridiplantae</taxon>
        <taxon>Streptophyta</taxon>
        <taxon>Embryophyta</taxon>
        <taxon>Tracheophyta</taxon>
        <taxon>Spermatophyta</taxon>
        <taxon>Magnoliopsida</taxon>
        <taxon>eudicotyledons</taxon>
        <taxon>Gunneridae</taxon>
        <taxon>Pentapetalae</taxon>
        <taxon>asterids</taxon>
        <taxon>lamiids</taxon>
        <taxon>Gentianales</taxon>
        <taxon>Rubiaceae</taxon>
        <taxon>Ixoroideae</taxon>
        <taxon>Gardenieae complex</taxon>
        <taxon>Bertiereae - Coffeeae clade</taxon>
        <taxon>Coffeeae</taxon>
        <taxon>Coffea</taxon>
    </lineage>
</organism>
<accession>A0A068U1P1</accession>
<reference evidence="7" key="1">
    <citation type="journal article" date="2014" name="Science">
        <title>The coffee genome provides insight into the convergent evolution of caffeine biosynthesis.</title>
        <authorList>
            <person name="Denoeud F."/>
            <person name="Carretero-Paulet L."/>
            <person name="Dereeper A."/>
            <person name="Droc G."/>
            <person name="Guyot R."/>
            <person name="Pietrella M."/>
            <person name="Zheng C."/>
            <person name="Alberti A."/>
            <person name="Anthony F."/>
            <person name="Aprea G."/>
            <person name="Aury J.M."/>
            <person name="Bento P."/>
            <person name="Bernard M."/>
            <person name="Bocs S."/>
            <person name="Campa C."/>
            <person name="Cenci A."/>
            <person name="Combes M.C."/>
            <person name="Crouzillat D."/>
            <person name="Da Silva C."/>
            <person name="Daddiego L."/>
            <person name="De Bellis F."/>
            <person name="Dussert S."/>
            <person name="Garsmeur O."/>
            <person name="Gayraud T."/>
            <person name="Guignon V."/>
            <person name="Jahn K."/>
            <person name="Jamilloux V."/>
            <person name="Joet T."/>
            <person name="Labadie K."/>
            <person name="Lan T."/>
            <person name="Leclercq J."/>
            <person name="Lepelley M."/>
            <person name="Leroy T."/>
            <person name="Li L.T."/>
            <person name="Librado P."/>
            <person name="Lopez L."/>
            <person name="Munoz A."/>
            <person name="Noel B."/>
            <person name="Pallavicini A."/>
            <person name="Perrotta G."/>
            <person name="Poncet V."/>
            <person name="Pot D."/>
            <person name="Priyono X."/>
            <person name="Rigoreau M."/>
            <person name="Rouard M."/>
            <person name="Rozas J."/>
            <person name="Tranchant-Dubreuil C."/>
            <person name="VanBuren R."/>
            <person name="Zhang Q."/>
            <person name="Andrade A.C."/>
            <person name="Argout X."/>
            <person name="Bertrand B."/>
            <person name="de Kochko A."/>
            <person name="Graziosi G."/>
            <person name="Henry R.J."/>
            <person name="Jayarama X."/>
            <person name="Ming R."/>
            <person name="Nagai C."/>
            <person name="Rounsley S."/>
            <person name="Sankoff D."/>
            <person name="Giuliano G."/>
            <person name="Albert V.A."/>
            <person name="Wincker P."/>
            <person name="Lashermes P."/>
        </authorList>
    </citation>
    <scope>NUCLEOTIDE SEQUENCE [LARGE SCALE GENOMIC DNA]</scope>
    <source>
        <strain evidence="7">cv. DH200-94</strain>
    </source>
</reference>
<evidence type="ECO:0000313" key="7">
    <source>
        <dbReference type="Proteomes" id="UP000295252"/>
    </source>
</evidence>
<dbReference type="InParanoid" id="A0A068U1P1"/>
<keyword evidence="7" id="KW-1185">Reference proteome</keyword>
<dbReference type="GO" id="GO:0043531">
    <property type="term" value="F:ADP binding"/>
    <property type="evidence" value="ECO:0007669"/>
    <property type="project" value="InterPro"/>
</dbReference>
<keyword evidence="2" id="KW-0433">Leucine-rich repeat</keyword>
<dbReference type="EMBL" id="HG739092">
    <property type="protein sequence ID" value="CDP02465.1"/>
    <property type="molecule type" value="Genomic_DNA"/>
</dbReference>
<dbReference type="PRINTS" id="PR00364">
    <property type="entry name" value="DISEASERSIST"/>
</dbReference>
<dbReference type="SUPFAM" id="SSF52540">
    <property type="entry name" value="P-loop containing nucleoside triphosphate hydrolases"/>
    <property type="match status" value="1"/>
</dbReference>
<dbReference type="InterPro" id="IPR008808">
    <property type="entry name" value="Powdery_mildew-R_dom"/>
</dbReference>
<dbReference type="OrthoDB" id="2016095at2759"/>
<evidence type="ECO:0000313" key="6">
    <source>
        <dbReference type="EMBL" id="CDP02465.1"/>
    </source>
</evidence>
<gene>
    <name evidence="6" type="ORF">GSCOC_T00039850001</name>
</gene>
<dbReference type="InterPro" id="IPR002182">
    <property type="entry name" value="NB-ARC"/>
</dbReference>
<dbReference type="PROSITE" id="PS51153">
    <property type="entry name" value="RPW8"/>
    <property type="match status" value="1"/>
</dbReference>
<dbReference type="Gene3D" id="3.80.10.10">
    <property type="entry name" value="Ribonuclease Inhibitor"/>
    <property type="match status" value="1"/>
</dbReference>
<dbReference type="Gramene" id="CDP02465">
    <property type="protein sequence ID" value="CDP02465"/>
    <property type="gene ID" value="GSCOC_T00039850001"/>
</dbReference>
<dbReference type="InterPro" id="IPR032675">
    <property type="entry name" value="LRR_dom_sf"/>
</dbReference>
<dbReference type="Pfam" id="PF05659">
    <property type="entry name" value="RPW8"/>
    <property type="match status" value="1"/>
</dbReference>
<dbReference type="PANTHER" id="PTHR36766">
    <property type="entry name" value="PLANT BROAD-SPECTRUM MILDEW RESISTANCE PROTEIN RPW8"/>
    <property type="match status" value="1"/>
</dbReference>
<sequence>MAANLTEGAALGSVCNLLVAAVLEVTQKVAAFKFSLDRLKTTLNSIKPIFDDIERLNEILNRPEDETESFLTQLRKAEKLVRKCLEIKSWNFYKKYTYSRKLNALDQSLLRFFKLDAQLHMFRDSRRIMVGMRGMDDKVDEILSFLSHRFPGWCDVPGFPEFVVGLDEPLEELKLMLLKDGVSVLVLSAPGGCGKTTLAKMLCHDAQIRDRFRDNIFFVNVARTPNLMLIVQKIFRSKNKHQVPEFQSDEDAINQFESLLKRLKPHPSLLVLDDVWRGSEFLIERFRISQPGFKVLVTSRSVFRSFETTFRLKLLNDENAKTLFCHSAFKDGIPDVQNDLVEKVVKGCGGFPLALKVIGQSLRGEPEAKWIHRTQKWSEGVSVFNPHCDVLNCLKSSLDALTEIPELPDLKECYLDLGSFPEDQRIPATALLDVWVELYNLDEEEVHTLVHLLELSDRNLINLVLQSEDGHFAMQHDLLRDLVVYQNALDPIEQRTRMIVEINENSFPDWWTKGDQPSLHPRLLSITTDELFASKWHDLRQPEAEVLVLNFQTRIYALPHFMERMSNLKVLIVTNYGFHQAELKDFDLIGHVLNLKRIRLERVSIPCIGISMLQLKNLRKISLVMCDIEKAFENCSFRAPSIWPNLVEMNIDYCSDLIAFPVGLCNLASLEKLSITYCQELTALPQEIGNLTNLKALRLYSCTKLPALPGSIGGLKKLKYLDLSDCLELAHLPDEIGKLEALGTIHMKGCGELRGLPPSVRDLGQLEKVICDEEISYFWRSHAERLKKMNITVIRREANLNWLHRFDP</sequence>
<dbReference type="PhylomeDB" id="A0A068U1P1"/>
<dbReference type="OMA" id="NWWLEEK"/>
<keyword evidence="4" id="KW-0611">Plant defense</keyword>
<evidence type="ECO:0000256" key="2">
    <source>
        <dbReference type="ARBA" id="ARBA00022614"/>
    </source>
</evidence>
<dbReference type="Gene3D" id="1.10.8.430">
    <property type="entry name" value="Helical domain of apoptotic protease-activating factors"/>
    <property type="match status" value="1"/>
</dbReference>
<name>A0A068U1P1_COFCA</name>
<dbReference type="FunCoup" id="A0A068U1P1">
    <property type="interactions" value="280"/>
</dbReference>
<proteinExistence type="inferred from homology"/>
<dbReference type="AlphaFoldDB" id="A0A068U1P1"/>
<dbReference type="InterPro" id="IPR036388">
    <property type="entry name" value="WH-like_DNA-bd_sf"/>
</dbReference>
<dbReference type="PANTHER" id="PTHR36766:SF3">
    <property type="entry name" value="RPW8 DOMAIN-CONTAINING PROTEIN"/>
    <property type="match status" value="1"/>
</dbReference>
<comment type="similarity">
    <text evidence="1">Belongs to the disease resistance NB-LRR family.</text>
</comment>
<dbReference type="InterPro" id="IPR003593">
    <property type="entry name" value="AAA+_ATPase"/>
</dbReference>
<dbReference type="InterPro" id="IPR027417">
    <property type="entry name" value="P-loop_NTPase"/>
</dbReference>
<evidence type="ECO:0000256" key="3">
    <source>
        <dbReference type="ARBA" id="ARBA00022737"/>
    </source>
</evidence>
<dbReference type="SMART" id="SM00382">
    <property type="entry name" value="AAA"/>
    <property type="match status" value="1"/>
</dbReference>
<keyword evidence="3" id="KW-0677">Repeat</keyword>
<dbReference type="Pfam" id="PF00931">
    <property type="entry name" value="NB-ARC"/>
    <property type="match status" value="1"/>
</dbReference>
<protein>
    <recommendedName>
        <fullName evidence="5">RPW8 domain-containing protein</fullName>
    </recommendedName>
</protein>
<feature type="domain" description="RPW8" evidence="5">
    <location>
        <begin position="1"/>
        <end position="151"/>
    </location>
</feature>
<evidence type="ECO:0000259" key="5">
    <source>
        <dbReference type="PROSITE" id="PS51153"/>
    </source>
</evidence>
<dbReference type="Proteomes" id="UP000295252">
    <property type="component" value="Chromosome IX"/>
</dbReference>
<evidence type="ECO:0000256" key="4">
    <source>
        <dbReference type="ARBA" id="ARBA00022821"/>
    </source>
</evidence>
<dbReference type="InterPro" id="IPR042197">
    <property type="entry name" value="Apaf_helical"/>
</dbReference>
<dbReference type="Gene3D" id="3.40.50.300">
    <property type="entry name" value="P-loop containing nucleotide triphosphate hydrolases"/>
    <property type="match status" value="1"/>
</dbReference>
<dbReference type="SUPFAM" id="SSF52047">
    <property type="entry name" value="RNI-like"/>
    <property type="match status" value="1"/>
</dbReference>
<dbReference type="Gene3D" id="1.10.10.10">
    <property type="entry name" value="Winged helix-like DNA-binding domain superfamily/Winged helix DNA-binding domain"/>
    <property type="match status" value="1"/>
</dbReference>